<feature type="region of interest" description="Disordered" evidence="5">
    <location>
        <begin position="266"/>
        <end position="332"/>
    </location>
</feature>
<keyword evidence="2" id="KW-1003">Cell membrane</keyword>
<dbReference type="InParanoid" id="A9UUN2"/>
<dbReference type="GO" id="GO:0030175">
    <property type="term" value="C:filopodium"/>
    <property type="evidence" value="ECO:0000318"/>
    <property type="project" value="GO_Central"/>
</dbReference>
<evidence type="ECO:0000313" key="8">
    <source>
        <dbReference type="Proteomes" id="UP000001357"/>
    </source>
</evidence>
<dbReference type="EMBL" id="CH991546">
    <property type="protein sequence ID" value="EDQ90931.1"/>
    <property type="molecule type" value="Genomic_DNA"/>
</dbReference>
<organism evidence="7 8">
    <name type="scientific">Monosiga brevicollis</name>
    <name type="common">Choanoflagellate</name>
    <dbReference type="NCBI Taxonomy" id="81824"/>
    <lineage>
        <taxon>Eukaryota</taxon>
        <taxon>Choanoflagellata</taxon>
        <taxon>Craspedida</taxon>
        <taxon>Salpingoecidae</taxon>
        <taxon>Monosiga</taxon>
    </lineage>
</organism>
<dbReference type="Pfam" id="PF00373">
    <property type="entry name" value="FERM_M"/>
    <property type="match status" value="1"/>
</dbReference>
<evidence type="ECO:0000256" key="3">
    <source>
        <dbReference type="ARBA" id="ARBA00023136"/>
    </source>
</evidence>
<dbReference type="KEGG" id="mbr:MONBRDRAFT_36461"/>
<dbReference type="SMART" id="SM00295">
    <property type="entry name" value="B41"/>
    <property type="match status" value="1"/>
</dbReference>
<dbReference type="PRINTS" id="PR00661">
    <property type="entry name" value="ERMFAMILY"/>
</dbReference>
<dbReference type="Gene3D" id="3.10.20.90">
    <property type="entry name" value="Phosphatidylinositol 3-kinase Catalytic Subunit, Chain A, domain 1"/>
    <property type="match status" value="1"/>
</dbReference>
<dbReference type="InterPro" id="IPR029071">
    <property type="entry name" value="Ubiquitin-like_domsf"/>
</dbReference>
<dbReference type="Pfam" id="PF09380">
    <property type="entry name" value="FERM_C"/>
    <property type="match status" value="1"/>
</dbReference>
<dbReference type="Gene3D" id="2.30.29.30">
    <property type="entry name" value="Pleckstrin-homology domain (PH domain)/Phosphotyrosine-binding domain (PTB)"/>
    <property type="match status" value="1"/>
</dbReference>
<dbReference type="Proteomes" id="UP000001357">
    <property type="component" value="Unassembled WGS sequence"/>
</dbReference>
<evidence type="ECO:0000256" key="2">
    <source>
        <dbReference type="ARBA" id="ARBA00022475"/>
    </source>
</evidence>
<dbReference type="InterPro" id="IPR018980">
    <property type="entry name" value="FERM_PH-like_C"/>
</dbReference>
<evidence type="ECO:0000256" key="4">
    <source>
        <dbReference type="SAM" id="Coils"/>
    </source>
</evidence>
<dbReference type="RefSeq" id="XP_001744228.1">
    <property type="nucleotide sequence ID" value="XM_001744176.1"/>
</dbReference>
<dbReference type="SMART" id="SM01196">
    <property type="entry name" value="FERM_C"/>
    <property type="match status" value="1"/>
</dbReference>
<protein>
    <recommendedName>
        <fullName evidence="6">FERM domain-containing protein</fullName>
    </recommendedName>
</protein>
<dbReference type="InterPro" id="IPR000299">
    <property type="entry name" value="FERM_domain"/>
</dbReference>
<feature type="region of interest" description="Disordered" evidence="5">
    <location>
        <begin position="635"/>
        <end position="672"/>
    </location>
</feature>
<dbReference type="SUPFAM" id="SSF50729">
    <property type="entry name" value="PH domain-like"/>
    <property type="match status" value="1"/>
</dbReference>
<dbReference type="GO" id="GO:2000643">
    <property type="term" value="P:positive regulation of early endosome to late endosome transport"/>
    <property type="evidence" value="ECO:0000318"/>
    <property type="project" value="GO_Central"/>
</dbReference>
<dbReference type="PANTHER" id="PTHR23281">
    <property type="entry name" value="MERLIN/MOESIN/EZRIN/RADIXIN"/>
    <property type="match status" value="1"/>
</dbReference>
<evidence type="ECO:0000256" key="1">
    <source>
        <dbReference type="ARBA" id="ARBA00004202"/>
    </source>
</evidence>
<sequence>MADRTCRVLMLDDSIRNFPASSSITGAELFQMVVSQYALHEKDYFGLCFDHPERPGLSMWLELDRTVKEQVKSRTFPQLTFTVRYYPSDIRIVKELSTQRLLFRHALRLLSSGNLACPTDQAMTLAALALQTIEGDFIDVSATRHHLDNRKLIADEVLVAQGSSLELCTQQVSAIYKTLIGMENTSAMLSFMTIVQTLPQYGIHYFKVQDKKGMPWLLGINQQGIRQYYYSDPAEPRRMLPWGSIVNLSYVKNRFHVGVDFSADPDRLSQSEASRNGGSKTDSPDASTRASAISPFSNSSSTGDQSRPAARPRSRIFSLNSSKKRAGSSDGSHEVWITDSVDHAKVLMEWAADQHRYHLAYRNEVAVGNSMRRRHSARASIFASGDQTALPAQRRIRLPSNKQVQEMMLAIDPHSKPVLTEAIEEMVEEGSHAELERLQKRRRQLAAELERKLALLQKLEIEERDWISSVQGQPTASRRLSVAQQAENIPLDQGERSESPEVLPLQQEHITPYLSPSPLERTNTNISDISIGLEAARLQESDGNSDEVEMTFLRRPSTPTGNDPVSAPEHGSNELVDATQTTTAPNLRPGDESNEPVVLVPRSSRTSLGDRSQMTVLQPSKVSPIKRAHVEVSLVSSTNEQGVATPDASPAPSTTDGLDTSFISKDSTVSVV</sequence>
<dbReference type="InterPro" id="IPR019747">
    <property type="entry name" value="FERM_CS"/>
</dbReference>
<dbReference type="SUPFAM" id="SSF47031">
    <property type="entry name" value="Second domain of FERM"/>
    <property type="match status" value="1"/>
</dbReference>
<dbReference type="GO" id="GO:0005886">
    <property type="term" value="C:plasma membrane"/>
    <property type="evidence" value="ECO:0007669"/>
    <property type="project" value="UniProtKB-SubCell"/>
</dbReference>
<name>A9UUN2_MONBE</name>
<feature type="coiled-coil region" evidence="4">
    <location>
        <begin position="428"/>
        <end position="462"/>
    </location>
</feature>
<gene>
    <name evidence="7" type="ORF">MONBRDRAFT_36461</name>
</gene>
<dbReference type="eggNOG" id="KOG3529">
    <property type="taxonomic scope" value="Eukaryota"/>
</dbReference>
<dbReference type="GO" id="GO:0008360">
    <property type="term" value="P:regulation of cell shape"/>
    <property type="evidence" value="ECO:0000318"/>
    <property type="project" value="GO_Central"/>
</dbReference>
<feature type="domain" description="FERM" evidence="6">
    <location>
        <begin position="4"/>
        <end position="301"/>
    </location>
</feature>
<dbReference type="PROSITE" id="PS00661">
    <property type="entry name" value="FERM_2"/>
    <property type="match status" value="1"/>
</dbReference>
<dbReference type="InterPro" id="IPR019749">
    <property type="entry name" value="Band_41_domain"/>
</dbReference>
<feature type="compositionally biased region" description="Low complexity" evidence="5">
    <location>
        <begin position="291"/>
        <end position="301"/>
    </location>
</feature>
<dbReference type="InterPro" id="IPR018979">
    <property type="entry name" value="FERM_N"/>
</dbReference>
<dbReference type="InterPro" id="IPR000798">
    <property type="entry name" value="Ez/rad/moesin-like"/>
</dbReference>
<dbReference type="GO" id="GO:1902966">
    <property type="term" value="P:positive regulation of protein localization to early endosome"/>
    <property type="evidence" value="ECO:0000318"/>
    <property type="project" value="GO_Central"/>
</dbReference>
<keyword evidence="4" id="KW-0175">Coiled coil</keyword>
<dbReference type="InterPro" id="IPR035963">
    <property type="entry name" value="FERM_2"/>
</dbReference>
<comment type="subcellular location">
    <subcellularLocation>
        <location evidence="1">Cell membrane</location>
        <topology evidence="1">Peripheral membrane protein</topology>
    </subcellularLocation>
</comment>
<feature type="compositionally biased region" description="Polar residues" evidence="5">
    <location>
        <begin position="270"/>
        <end position="290"/>
    </location>
</feature>
<dbReference type="InterPro" id="IPR019748">
    <property type="entry name" value="FERM_central"/>
</dbReference>
<accession>A9UUN2</accession>
<dbReference type="SUPFAM" id="SSF54236">
    <property type="entry name" value="Ubiquitin-like"/>
    <property type="match status" value="1"/>
</dbReference>
<dbReference type="GO" id="GO:0003779">
    <property type="term" value="F:actin binding"/>
    <property type="evidence" value="ECO:0000318"/>
    <property type="project" value="GO_Central"/>
</dbReference>
<dbReference type="InterPro" id="IPR011993">
    <property type="entry name" value="PH-like_dom_sf"/>
</dbReference>
<dbReference type="GO" id="GO:1902115">
    <property type="term" value="P:regulation of organelle assembly"/>
    <property type="evidence" value="ECO:0000318"/>
    <property type="project" value="GO_Central"/>
</dbReference>
<dbReference type="STRING" id="81824.A9UUN2"/>
<dbReference type="InterPro" id="IPR011174">
    <property type="entry name" value="ERM"/>
</dbReference>
<dbReference type="GeneID" id="5889389"/>
<dbReference type="Pfam" id="PF09379">
    <property type="entry name" value="FERM_N"/>
    <property type="match status" value="1"/>
</dbReference>
<keyword evidence="3" id="KW-0472">Membrane</keyword>
<dbReference type="GO" id="GO:0050839">
    <property type="term" value="F:cell adhesion molecule binding"/>
    <property type="evidence" value="ECO:0000318"/>
    <property type="project" value="GO_Central"/>
</dbReference>
<proteinExistence type="predicted"/>
<dbReference type="PROSITE" id="PS50057">
    <property type="entry name" value="FERM_3"/>
    <property type="match status" value="1"/>
</dbReference>
<evidence type="ECO:0000259" key="6">
    <source>
        <dbReference type="PROSITE" id="PS50057"/>
    </source>
</evidence>
<feature type="compositionally biased region" description="Polar residues" evidence="5">
    <location>
        <begin position="651"/>
        <end position="672"/>
    </location>
</feature>
<dbReference type="PRINTS" id="PR00935">
    <property type="entry name" value="BAND41"/>
</dbReference>
<dbReference type="AlphaFoldDB" id="A9UUN2"/>
<feature type="region of interest" description="Disordered" evidence="5">
    <location>
        <begin position="554"/>
        <end position="575"/>
    </location>
</feature>
<dbReference type="CDD" id="cd14473">
    <property type="entry name" value="FERM_B-lobe"/>
    <property type="match status" value="1"/>
</dbReference>
<evidence type="ECO:0000256" key="5">
    <source>
        <dbReference type="SAM" id="MobiDB-lite"/>
    </source>
</evidence>
<dbReference type="CDD" id="cd01765">
    <property type="entry name" value="FERM_F0_F1"/>
    <property type="match status" value="1"/>
</dbReference>
<dbReference type="InterPro" id="IPR014352">
    <property type="entry name" value="FERM/acyl-CoA-bd_prot_sf"/>
</dbReference>
<keyword evidence="8" id="KW-1185">Reference proteome</keyword>
<reference evidence="7 8" key="1">
    <citation type="journal article" date="2008" name="Nature">
        <title>The genome of the choanoflagellate Monosiga brevicollis and the origin of metazoans.</title>
        <authorList>
            <consortium name="JGI Sequencing"/>
            <person name="King N."/>
            <person name="Westbrook M.J."/>
            <person name="Young S.L."/>
            <person name="Kuo A."/>
            <person name="Abedin M."/>
            <person name="Chapman J."/>
            <person name="Fairclough S."/>
            <person name="Hellsten U."/>
            <person name="Isogai Y."/>
            <person name="Letunic I."/>
            <person name="Marr M."/>
            <person name="Pincus D."/>
            <person name="Putnam N."/>
            <person name="Rokas A."/>
            <person name="Wright K.J."/>
            <person name="Zuzow R."/>
            <person name="Dirks W."/>
            <person name="Good M."/>
            <person name="Goodstein D."/>
            <person name="Lemons D."/>
            <person name="Li W."/>
            <person name="Lyons J.B."/>
            <person name="Morris A."/>
            <person name="Nichols S."/>
            <person name="Richter D.J."/>
            <person name="Salamov A."/>
            <person name="Bork P."/>
            <person name="Lim W.A."/>
            <person name="Manning G."/>
            <person name="Miller W.T."/>
            <person name="McGinnis W."/>
            <person name="Shapiro H."/>
            <person name="Tjian R."/>
            <person name="Grigoriev I.V."/>
            <person name="Rokhsar D."/>
        </authorList>
    </citation>
    <scope>NUCLEOTIDE SEQUENCE [LARGE SCALE GENOMIC DNA]</scope>
    <source>
        <strain evidence="8">MX1 / ATCC 50154</strain>
    </source>
</reference>
<dbReference type="Gene3D" id="1.20.80.10">
    <property type="match status" value="1"/>
</dbReference>
<evidence type="ECO:0000313" key="7">
    <source>
        <dbReference type="EMBL" id="EDQ90931.1"/>
    </source>
</evidence>